<feature type="compositionally biased region" description="Basic and acidic residues" evidence="1">
    <location>
        <begin position="160"/>
        <end position="169"/>
    </location>
</feature>
<name>A0ABV9ACX2_9ACTN</name>
<protein>
    <recommendedName>
        <fullName evidence="5">Serine/threonine protein kinase</fullName>
    </recommendedName>
</protein>
<evidence type="ECO:0000313" key="4">
    <source>
        <dbReference type="Proteomes" id="UP001595997"/>
    </source>
</evidence>
<organism evidence="3 4">
    <name type="scientific">Streptomyces ovatisporus</name>
    <dbReference type="NCBI Taxonomy" id="1128682"/>
    <lineage>
        <taxon>Bacteria</taxon>
        <taxon>Bacillati</taxon>
        <taxon>Actinomycetota</taxon>
        <taxon>Actinomycetes</taxon>
        <taxon>Kitasatosporales</taxon>
        <taxon>Streptomycetaceae</taxon>
        <taxon>Streptomyces</taxon>
    </lineage>
</organism>
<evidence type="ECO:0008006" key="5">
    <source>
        <dbReference type="Google" id="ProtNLM"/>
    </source>
</evidence>
<feature type="region of interest" description="Disordered" evidence="1">
    <location>
        <begin position="34"/>
        <end position="82"/>
    </location>
</feature>
<feature type="region of interest" description="Disordered" evidence="1">
    <location>
        <begin position="152"/>
        <end position="205"/>
    </location>
</feature>
<feature type="signal peptide" evidence="2">
    <location>
        <begin position="1"/>
        <end position="25"/>
    </location>
</feature>
<keyword evidence="4" id="KW-1185">Reference proteome</keyword>
<feature type="chain" id="PRO_5046399045" description="Serine/threonine protein kinase" evidence="2">
    <location>
        <begin position="26"/>
        <end position="205"/>
    </location>
</feature>
<keyword evidence="2" id="KW-0732">Signal</keyword>
<evidence type="ECO:0000256" key="1">
    <source>
        <dbReference type="SAM" id="MobiDB-lite"/>
    </source>
</evidence>
<reference evidence="4" key="1">
    <citation type="journal article" date="2019" name="Int. J. Syst. Evol. Microbiol.">
        <title>The Global Catalogue of Microorganisms (GCM) 10K type strain sequencing project: providing services to taxonomists for standard genome sequencing and annotation.</title>
        <authorList>
            <consortium name="The Broad Institute Genomics Platform"/>
            <consortium name="The Broad Institute Genome Sequencing Center for Infectious Disease"/>
            <person name="Wu L."/>
            <person name="Ma J."/>
        </authorList>
    </citation>
    <scope>NUCLEOTIDE SEQUENCE [LARGE SCALE GENOMIC DNA]</scope>
    <source>
        <strain evidence="4">CGMCC 4.7357</strain>
    </source>
</reference>
<evidence type="ECO:0000256" key="2">
    <source>
        <dbReference type="SAM" id="SignalP"/>
    </source>
</evidence>
<sequence>MPQQQPQNRASHLPLVALACTVVLAAVLPIAAATAGPAGSGPDGETPVQVTKFSDSAAGGDERPGTGTGSAGGMRGGPAAHSAEGARLVSSCGDELTAAGGLRAQTCVLTDAEETWARTYHRNGTGSPLRGALTLTRPDGTSLRAECALPAGGGPGMCETPRERSREAGGQRTAGGTERYSATAEIGTPDGARLLLRSGSNSQAE</sequence>
<gene>
    <name evidence="3" type="ORF">ACFPA8_15275</name>
</gene>
<evidence type="ECO:0000313" key="3">
    <source>
        <dbReference type="EMBL" id="MFC4495491.1"/>
    </source>
</evidence>
<dbReference type="Proteomes" id="UP001595997">
    <property type="component" value="Unassembled WGS sequence"/>
</dbReference>
<comment type="caution">
    <text evidence="3">The sequence shown here is derived from an EMBL/GenBank/DDBJ whole genome shotgun (WGS) entry which is preliminary data.</text>
</comment>
<feature type="compositionally biased region" description="Gly residues" evidence="1">
    <location>
        <begin position="66"/>
        <end position="76"/>
    </location>
</feature>
<dbReference type="EMBL" id="JBHSFH010000007">
    <property type="protein sequence ID" value="MFC4495491.1"/>
    <property type="molecule type" value="Genomic_DNA"/>
</dbReference>
<accession>A0ABV9ACX2</accession>
<proteinExistence type="predicted"/>